<dbReference type="InterPro" id="IPR002577">
    <property type="entry name" value="HTH_HxlR"/>
</dbReference>
<gene>
    <name evidence="5" type="ORF">EOT04_02430</name>
</gene>
<dbReference type="SUPFAM" id="SSF46785">
    <property type="entry name" value="Winged helix' DNA-binding domain"/>
    <property type="match status" value="1"/>
</dbReference>
<evidence type="ECO:0000256" key="2">
    <source>
        <dbReference type="ARBA" id="ARBA00023125"/>
    </source>
</evidence>
<comment type="caution">
    <text evidence="5">The sequence shown here is derived from an EMBL/GenBank/DDBJ whole genome shotgun (WGS) entry which is preliminary data.</text>
</comment>
<organism evidence="5 6">
    <name type="scientific">Candidatus Chaera renei</name>
    <dbReference type="NCBI Taxonomy" id="2506947"/>
    <lineage>
        <taxon>Bacteria</taxon>
        <taxon>Candidatus Saccharimonadota</taxon>
        <taxon>Candidatus Saccharimonadia</taxon>
        <taxon>Candidatus Saccharimonadales</taxon>
        <taxon>Candidatus Saccharimonadaceae</taxon>
        <taxon>Candidatus Chaera</taxon>
    </lineage>
</organism>
<dbReference type="InterPro" id="IPR036390">
    <property type="entry name" value="WH_DNA-bd_sf"/>
</dbReference>
<dbReference type="Gene3D" id="1.10.10.10">
    <property type="entry name" value="Winged helix-like DNA-binding domain superfamily/Winged helix DNA-binding domain"/>
    <property type="match status" value="1"/>
</dbReference>
<keyword evidence="6" id="KW-1185">Reference proteome</keyword>
<accession>A0A4Q0AJZ2</accession>
<sequence length="89" mass="10255">MSVIGNKWTALILRDLSDGPRRFCALEKSVGQINPRTLSLRLDELERQRIITKTKYAEVPPRVEYALTQKGRDLLPVLRSMADWGNKYP</sequence>
<dbReference type="GO" id="GO:0003677">
    <property type="term" value="F:DNA binding"/>
    <property type="evidence" value="ECO:0007669"/>
    <property type="project" value="UniProtKB-KW"/>
</dbReference>
<evidence type="ECO:0000259" key="4">
    <source>
        <dbReference type="PROSITE" id="PS51118"/>
    </source>
</evidence>
<protein>
    <submittedName>
        <fullName evidence="5">Transcriptional regulator</fullName>
    </submittedName>
</protein>
<proteinExistence type="predicted"/>
<dbReference type="AlphaFoldDB" id="A0A4Q0AJZ2"/>
<evidence type="ECO:0000256" key="1">
    <source>
        <dbReference type="ARBA" id="ARBA00023015"/>
    </source>
</evidence>
<reference evidence="5" key="1">
    <citation type="submission" date="2019-01" db="EMBL/GenBank/DDBJ databases">
        <title>Genomic signatures and co-occurrence patterns of the ultra-small Saccharimodia (Patescibacteria phylum) suggest a symbiotic lifestyle.</title>
        <authorList>
            <person name="Lemos L."/>
            <person name="Medeiros J."/>
            <person name="Andreote F."/>
            <person name="Fernandes G."/>
            <person name="Varani A."/>
            <person name="Oliveira G."/>
            <person name="Pylro V."/>
        </authorList>
    </citation>
    <scope>NUCLEOTIDE SEQUENCE [LARGE SCALE GENOMIC DNA]</scope>
    <source>
        <strain evidence="5">AMD01</strain>
    </source>
</reference>
<evidence type="ECO:0000313" key="6">
    <source>
        <dbReference type="Proteomes" id="UP000289269"/>
    </source>
</evidence>
<keyword evidence="1" id="KW-0805">Transcription regulation</keyword>
<dbReference type="PROSITE" id="PS51118">
    <property type="entry name" value="HTH_HXLR"/>
    <property type="match status" value="1"/>
</dbReference>
<dbReference type="PANTHER" id="PTHR33204">
    <property type="entry name" value="TRANSCRIPTIONAL REGULATOR, MARR FAMILY"/>
    <property type="match status" value="1"/>
</dbReference>
<name>A0A4Q0AJZ2_9BACT</name>
<dbReference type="InterPro" id="IPR036388">
    <property type="entry name" value="WH-like_DNA-bd_sf"/>
</dbReference>
<dbReference type="EMBL" id="SCKW01000023">
    <property type="protein sequence ID" value="RWZ79009.1"/>
    <property type="molecule type" value="Genomic_DNA"/>
</dbReference>
<dbReference type="Pfam" id="PF01638">
    <property type="entry name" value="HxlR"/>
    <property type="match status" value="1"/>
</dbReference>
<feature type="domain" description="HTH hxlR-type" evidence="4">
    <location>
        <begin position="1"/>
        <end position="89"/>
    </location>
</feature>
<dbReference type="Proteomes" id="UP000289269">
    <property type="component" value="Unassembled WGS sequence"/>
</dbReference>
<keyword evidence="2" id="KW-0238">DNA-binding</keyword>
<evidence type="ECO:0000256" key="3">
    <source>
        <dbReference type="ARBA" id="ARBA00023163"/>
    </source>
</evidence>
<evidence type="ECO:0000313" key="5">
    <source>
        <dbReference type="EMBL" id="RWZ79009.1"/>
    </source>
</evidence>
<dbReference type="PANTHER" id="PTHR33204:SF18">
    <property type="entry name" value="TRANSCRIPTIONAL REGULATORY PROTEIN"/>
    <property type="match status" value="1"/>
</dbReference>
<keyword evidence="3" id="KW-0804">Transcription</keyword>